<protein>
    <submittedName>
        <fullName evidence="2">Uncharacterized protein</fullName>
    </submittedName>
</protein>
<feature type="signal peptide" evidence="1">
    <location>
        <begin position="1"/>
        <end position="26"/>
    </location>
</feature>
<proteinExistence type="predicted"/>
<name>A0ABX7SKC3_9CAUL</name>
<evidence type="ECO:0000313" key="2">
    <source>
        <dbReference type="EMBL" id="QTC88149.1"/>
    </source>
</evidence>
<keyword evidence="3" id="KW-1185">Reference proteome</keyword>
<sequence>MFRVRVLSWGVCAAALLAAQSALAQAASSHTGATAEPEFAQTGLADFGFEDALAAASAASPEAARLASVELWTPVPDGATPLSDDELADMRGGYMTAGGVTFDFGAVVRTYVGGALAMETRLTWTPTGPVTEQVSGGLPGWIPLADGGAIQAGGLNLTGLSPGSTGMILTDADGTTALIHNVLNGHLQNMVFNAADNRDIRQDMQLMLTLPNFEAMQRDYSIARLGSQISQDIDWGNIMGFAH</sequence>
<dbReference type="Proteomes" id="UP000663942">
    <property type="component" value="Chromosome"/>
</dbReference>
<reference evidence="2 3" key="1">
    <citation type="submission" date="2020-09" db="EMBL/GenBank/DDBJ databases">
        <title>Brevundimonas sp. LVF1 isolated from an oligotrophic pond in Goettingen, Germany.</title>
        <authorList>
            <person name="Friedrich I."/>
            <person name="Klassen A."/>
            <person name="Neubauer H."/>
            <person name="Schneider D."/>
            <person name="Hertel R."/>
            <person name="Daniel R."/>
        </authorList>
    </citation>
    <scope>NUCLEOTIDE SEQUENCE [LARGE SCALE GENOMIC DNA]</scope>
    <source>
        <strain evidence="2 3">LVF1</strain>
    </source>
</reference>
<evidence type="ECO:0000256" key="1">
    <source>
        <dbReference type="SAM" id="SignalP"/>
    </source>
</evidence>
<dbReference type="EMBL" id="CP062006">
    <property type="protein sequence ID" value="QTC88149.1"/>
    <property type="molecule type" value="Genomic_DNA"/>
</dbReference>
<accession>A0ABX7SKC3</accession>
<keyword evidence="1" id="KW-0732">Signal</keyword>
<gene>
    <name evidence="2" type="ORF">IFE19_01700</name>
</gene>
<dbReference type="RefSeq" id="WP_207825147.1">
    <property type="nucleotide sequence ID" value="NZ_CP062006.1"/>
</dbReference>
<organism evidence="2 3">
    <name type="scientific">Brevundimonas pondensis</name>
    <dbReference type="NCBI Taxonomy" id="2774189"/>
    <lineage>
        <taxon>Bacteria</taxon>
        <taxon>Pseudomonadati</taxon>
        <taxon>Pseudomonadota</taxon>
        <taxon>Alphaproteobacteria</taxon>
        <taxon>Caulobacterales</taxon>
        <taxon>Caulobacteraceae</taxon>
        <taxon>Brevundimonas</taxon>
    </lineage>
</organism>
<feature type="chain" id="PRO_5045541117" evidence="1">
    <location>
        <begin position="27"/>
        <end position="243"/>
    </location>
</feature>
<evidence type="ECO:0000313" key="3">
    <source>
        <dbReference type="Proteomes" id="UP000663942"/>
    </source>
</evidence>